<accession>A0A5J5B590</accession>
<sequence length="99" mass="11025">MPERSVNCMFEKEQQDSTAENTANFIPATMPGNLIYLSVTRNLPKIMRFRSPFNSILVTMAIQPQDLELSSSDRLSQVSSSCDRQLTPVANKATITSGR</sequence>
<reference evidence="1 2" key="1">
    <citation type="submission" date="2019-09" db="EMBL/GenBank/DDBJ databases">
        <title>A chromosome-level genome assembly of the Chinese tupelo Nyssa sinensis.</title>
        <authorList>
            <person name="Yang X."/>
            <person name="Kang M."/>
            <person name="Yang Y."/>
            <person name="Xiong H."/>
            <person name="Wang M."/>
            <person name="Zhang Z."/>
            <person name="Wang Z."/>
            <person name="Wu H."/>
            <person name="Ma T."/>
            <person name="Liu J."/>
            <person name="Xi Z."/>
        </authorList>
    </citation>
    <scope>NUCLEOTIDE SEQUENCE [LARGE SCALE GENOMIC DNA]</scope>
    <source>
        <strain evidence="1">J267</strain>
        <tissue evidence="1">Leaf</tissue>
    </source>
</reference>
<keyword evidence="2" id="KW-1185">Reference proteome</keyword>
<proteinExistence type="predicted"/>
<evidence type="ECO:0000313" key="1">
    <source>
        <dbReference type="EMBL" id="KAA8536311.1"/>
    </source>
</evidence>
<dbReference type="Proteomes" id="UP000325577">
    <property type="component" value="Linkage Group LG16"/>
</dbReference>
<gene>
    <name evidence="1" type="ORF">F0562_028789</name>
</gene>
<protein>
    <submittedName>
        <fullName evidence="1">Uncharacterized protein</fullName>
    </submittedName>
</protein>
<organism evidence="1 2">
    <name type="scientific">Nyssa sinensis</name>
    <dbReference type="NCBI Taxonomy" id="561372"/>
    <lineage>
        <taxon>Eukaryota</taxon>
        <taxon>Viridiplantae</taxon>
        <taxon>Streptophyta</taxon>
        <taxon>Embryophyta</taxon>
        <taxon>Tracheophyta</taxon>
        <taxon>Spermatophyta</taxon>
        <taxon>Magnoliopsida</taxon>
        <taxon>eudicotyledons</taxon>
        <taxon>Gunneridae</taxon>
        <taxon>Pentapetalae</taxon>
        <taxon>asterids</taxon>
        <taxon>Cornales</taxon>
        <taxon>Nyssaceae</taxon>
        <taxon>Nyssa</taxon>
    </lineage>
</organism>
<dbReference type="AlphaFoldDB" id="A0A5J5B590"/>
<dbReference type="EMBL" id="CM018039">
    <property type="protein sequence ID" value="KAA8536311.1"/>
    <property type="molecule type" value="Genomic_DNA"/>
</dbReference>
<evidence type="ECO:0000313" key="2">
    <source>
        <dbReference type="Proteomes" id="UP000325577"/>
    </source>
</evidence>
<name>A0A5J5B590_9ASTE</name>